<dbReference type="SUPFAM" id="SSF49899">
    <property type="entry name" value="Concanavalin A-like lectins/glucanases"/>
    <property type="match status" value="1"/>
</dbReference>
<dbReference type="InterPro" id="IPR050546">
    <property type="entry name" value="Glycosyl_Hydrlase_16"/>
</dbReference>
<evidence type="ECO:0000313" key="3">
    <source>
        <dbReference type="EMBL" id="MCW1921348.1"/>
    </source>
</evidence>
<accession>A0ABT3GDK9</accession>
<proteinExistence type="inferred from homology"/>
<dbReference type="Pfam" id="PF00722">
    <property type="entry name" value="Glyco_hydro_16"/>
    <property type="match status" value="1"/>
</dbReference>
<dbReference type="Proteomes" id="UP001320876">
    <property type="component" value="Unassembled WGS sequence"/>
</dbReference>
<reference evidence="3 4" key="1">
    <citation type="submission" date="2022-10" db="EMBL/GenBank/DDBJ databases">
        <title>Luteolibacter arcticus strain CCTCC AB 2014275, whole genome shotgun sequencing project.</title>
        <authorList>
            <person name="Zhao G."/>
            <person name="Shen L."/>
        </authorList>
    </citation>
    <scope>NUCLEOTIDE SEQUENCE [LARGE SCALE GENOMIC DNA]</scope>
    <source>
        <strain evidence="3 4">CCTCC AB 2014275</strain>
    </source>
</reference>
<evidence type="ECO:0000313" key="4">
    <source>
        <dbReference type="Proteomes" id="UP001320876"/>
    </source>
</evidence>
<protein>
    <submittedName>
        <fullName evidence="3">Glycoside hydrolase family 16 protein</fullName>
    </submittedName>
</protein>
<feature type="domain" description="GH16" evidence="2">
    <location>
        <begin position="17"/>
        <end position="272"/>
    </location>
</feature>
<dbReference type="InterPro" id="IPR000757">
    <property type="entry name" value="Beta-glucanase-like"/>
</dbReference>
<keyword evidence="3" id="KW-0378">Hydrolase</keyword>
<comment type="similarity">
    <text evidence="1">Belongs to the glycosyl hydrolase 16 family.</text>
</comment>
<dbReference type="EMBL" id="JAPDDT010000001">
    <property type="protein sequence ID" value="MCW1921348.1"/>
    <property type="molecule type" value="Genomic_DNA"/>
</dbReference>
<dbReference type="CDD" id="cd08023">
    <property type="entry name" value="GH16_laminarinase_like"/>
    <property type="match status" value="1"/>
</dbReference>
<organism evidence="3 4">
    <name type="scientific">Luteolibacter arcticus</name>
    <dbReference type="NCBI Taxonomy" id="1581411"/>
    <lineage>
        <taxon>Bacteria</taxon>
        <taxon>Pseudomonadati</taxon>
        <taxon>Verrucomicrobiota</taxon>
        <taxon>Verrucomicrobiia</taxon>
        <taxon>Verrucomicrobiales</taxon>
        <taxon>Verrucomicrobiaceae</taxon>
        <taxon>Luteolibacter</taxon>
    </lineage>
</organism>
<gene>
    <name evidence="3" type="ORF">OKA05_02215</name>
</gene>
<dbReference type="RefSeq" id="WP_264485457.1">
    <property type="nucleotide sequence ID" value="NZ_JAPDDT010000001.1"/>
</dbReference>
<evidence type="ECO:0000259" key="2">
    <source>
        <dbReference type="PROSITE" id="PS51762"/>
    </source>
</evidence>
<dbReference type="InterPro" id="IPR013320">
    <property type="entry name" value="ConA-like_dom_sf"/>
</dbReference>
<keyword evidence="4" id="KW-1185">Reference proteome</keyword>
<dbReference type="PANTHER" id="PTHR10963">
    <property type="entry name" value="GLYCOSYL HYDROLASE-RELATED"/>
    <property type="match status" value="1"/>
</dbReference>
<dbReference type="PANTHER" id="PTHR10963:SF55">
    <property type="entry name" value="GLYCOSIDE HYDROLASE FAMILY 16 PROTEIN"/>
    <property type="match status" value="1"/>
</dbReference>
<comment type="caution">
    <text evidence="3">The sequence shown here is derived from an EMBL/GenBank/DDBJ whole genome shotgun (WGS) entry which is preliminary data.</text>
</comment>
<dbReference type="GO" id="GO:0016787">
    <property type="term" value="F:hydrolase activity"/>
    <property type="evidence" value="ECO:0007669"/>
    <property type="project" value="UniProtKB-KW"/>
</dbReference>
<dbReference type="Gene3D" id="2.60.120.200">
    <property type="match status" value="1"/>
</dbReference>
<name>A0ABT3GDK9_9BACT</name>
<dbReference type="PROSITE" id="PS51762">
    <property type="entry name" value="GH16_2"/>
    <property type="match status" value="1"/>
</dbReference>
<sequence length="272" mass="30870">MKSVLLFSALVLSAHANDWRLVWFEDFNRAGAPDPTKWTYEKGFVRNQELQFYADNRRENARVEGGRLVIEARKEVFPNPVFKEGAAEWMKARKEAQYTSASVITKGLQAFHYGKIEVSAKLPAGKGVWPAIWMHGNNKGNSRWPMCGEIDIMEFVSHRPGEVHRTIHFAKPGTTTHQKLGGSIKVSTLHTKFHVYGVEWNEKTITFLFDGKPYHTVDLDAAGAGAENPFRKSGAFYLMLNLAVGGTWGKEPDPKAYPQKFEIDWVKAWEKK</sequence>
<evidence type="ECO:0000256" key="1">
    <source>
        <dbReference type="ARBA" id="ARBA00006865"/>
    </source>
</evidence>